<dbReference type="PANTHER" id="PTHR14097:SF7">
    <property type="entry name" value="OXIDOREDUCTASE HTATIP2"/>
    <property type="match status" value="1"/>
</dbReference>
<feature type="domain" description="NAD(P)-binding" evidence="1">
    <location>
        <begin position="9"/>
        <end position="127"/>
    </location>
</feature>
<reference evidence="2 3" key="1">
    <citation type="submission" date="2012-09" db="EMBL/GenBank/DDBJ databases">
        <title>Genome Sequence of alkane-degrading Bacterium Alcanivorax sp. 521-1.</title>
        <authorList>
            <person name="Lai Q."/>
            <person name="Shao Z."/>
        </authorList>
    </citation>
    <scope>NUCLEOTIDE SEQUENCE [LARGE SCALE GENOMIC DNA]</scope>
    <source>
        <strain evidence="2 3">521-1</strain>
    </source>
</reference>
<proteinExistence type="predicted"/>
<dbReference type="InterPro" id="IPR036291">
    <property type="entry name" value="NAD(P)-bd_dom_sf"/>
</dbReference>
<comment type="caution">
    <text evidence="2">The sequence shown here is derived from an EMBL/GenBank/DDBJ whole genome shotgun (WGS) entry which is preliminary data.</text>
</comment>
<dbReference type="EMBL" id="ARXX01000007">
    <property type="protein sequence ID" value="MBF5055399.1"/>
    <property type="molecule type" value="Genomic_DNA"/>
</dbReference>
<protein>
    <recommendedName>
        <fullName evidence="1">NAD(P)-binding domain-containing protein</fullName>
    </recommendedName>
</protein>
<dbReference type="Proteomes" id="UP000662703">
    <property type="component" value="Unassembled WGS sequence"/>
</dbReference>
<evidence type="ECO:0000313" key="2">
    <source>
        <dbReference type="EMBL" id="MBF5055399.1"/>
    </source>
</evidence>
<evidence type="ECO:0000259" key="1">
    <source>
        <dbReference type="Pfam" id="PF13460"/>
    </source>
</evidence>
<accession>A0ABS0AMN6</accession>
<dbReference type="SUPFAM" id="SSF51735">
    <property type="entry name" value="NAD(P)-binding Rossmann-fold domains"/>
    <property type="match status" value="1"/>
</dbReference>
<gene>
    <name evidence="2" type="ORF">Y5W_00693</name>
</gene>
<dbReference type="Gene3D" id="3.40.50.720">
    <property type="entry name" value="NAD(P)-binding Rossmann-like Domain"/>
    <property type="match status" value="1"/>
</dbReference>
<organism evidence="2 3">
    <name type="scientific">Alloalcanivorax profundimaris</name>
    <dbReference type="NCBI Taxonomy" id="2735259"/>
    <lineage>
        <taxon>Bacteria</taxon>
        <taxon>Pseudomonadati</taxon>
        <taxon>Pseudomonadota</taxon>
        <taxon>Gammaproteobacteria</taxon>
        <taxon>Oceanospirillales</taxon>
        <taxon>Alcanivoracaceae</taxon>
        <taxon>Alloalcanivorax</taxon>
    </lineage>
</organism>
<dbReference type="PANTHER" id="PTHR14097">
    <property type="entry name" value="OXIDOREDUCTASE HTATIP2"/>
    <property type="match status" value="1"/>
</dbReference>
<dbReference type="RefSeq" id="WP_194864196.1">
    <property type="nucleotide sequence ID" value="NZ_ARXX01000007.1"/>
</dbReference>
<name>A0ABS0AMN6_9GAMM</name>
<dbReference type="InterPro" id="IPR016040">
    <property type="entry name" value="NAD(P)-bd_dom"/>
</dbReference>
<dbReference type="Pfam" id="PF13460">
    <property type="entry name" value="NAD_binding_10"/>
    <property type="match status" value="1"/>
</dbReference>
<evidence type="ECO:0000313" key="3">
    <source>
        <dbReference type="Proteomes" id="UP000662703"/>
    </source>
</evidence>
<keyword evidence="3" id="KW-1185">Reference proteome</keyword>
<sequence>MSRRALLLGATGLVGGHCLRLLLECDEYDEIRVLTRRATGVEHPKLVERVIDPADIEKQADFFAVDDVFCAIGTTLKQAGSKDAFRRVDLDLVITVGRLARDAGVQRFLLVSAVNANAHSPFFYARTKGQLERELKDLKLPLLALFQPSLLLGERETPRPVEAFGIRFSKIIDPITRWTDAHWLPVSGERVAEALIGMALMGPDTGTYRVRFRDFIVYAGKFRDKCLRSAS</sequence>